<dbReference type="InterPro" id="IPR040079">
    <property type="entry name" value="Glutathione_S-Trfase"/>
</dbReference>
<dbReference type="InterPro" id="IPR036282">
    <property type="entry name" value="Glutathione-S-Trfase_C_sf"/>
</dbReference>
<dbReference type="InterPro" id="IPR004045">
    <property type="entry name" value="Glutathione_S-Trfase_N"/>
</dbReference>
<dbReference type="SUPFAM" id="SSF52833">
    <property type="entry name" value="Thioredoxin-like"/>
    <property type="match status" value="1"/>
</dbReference>
<dbReference type="GO" id="GO:0006559">
    <property type="term" value="P:L-phenylalanine catabolic process"/>
    <property type="evidence" value="ECO:0007669"/>
    <property type="project" value="TreeGrafter"/>
</dbReference>
<protein>
    <recommendedName>
        <fullName evidence="1">GST N-terminal domain-containing protein</fullName>
    </recommendedName>
</protein>
<evidence type="ECO:0000313" key="2">
    <source>
        <dbReference type="EMBL" id="QJR15877.1"/>
    </source>
</evidence>
<sequence>MYTLYIGNKNYSSWSLRPWILMTELGIPFTERLIPFNEPGYEPFASISPTAKVPCLHEGKDRVWDSLSIAEYLNERHKGVWPEDASARAWARSAAAEMHSGFGAVREICSMNCGVRIALHSVPDNLKKDIDRLGALWTEGVQRFGGPFLAGPKFTAVDAFYCPVAFRVQTYGVQLPPTAARYVETLLATRGMKKWYDEALQEVWRDLPHEEDTPKWGKVTQDLRK</sequence>
<reference evidence="2 3" key="1">
    <citation type="submission" date="2020-04" db="EMBL/GenBank/DDBJ databases">
        <title>Usitatibacter rugosus gen. nov., sp. nov. and Usitatibacter palustris sp. nov., novel members of Usitatibacteraceae fam. nov. within the order Nitrosomonadales isolated from soil.</title>
        <authorList>
            <person name="Huber K.J."/>
            <person name="Neumann-Schaal M."/>
            <person name="Geppert A."/>
            <person name="Luckner M."/>
            <person name="Wanner G."/>
            <person name="Overmann J."/>
        </authorList>
    </citation>
    <scope>NUCLEOTIDE SEQUENCE [LARGE SCALE GENOMIC DNA]</scope>
    <source>
        <strain evidence="2 3">Swamp67</strain>
    </source>
</reference>
<dbReference type="AlphaFoldDB" id="A0A6M4HD09"/>
<proteinExistence type="predicted"/>
<dbReference type="PANTHER" id="PTHR42673">
    <property type="entry name" value="MALEYLACETOACETATE ISOMERASE"/>
    <property type="match status" value="1"/>
</dbReference>
<dbReference type="PANTHER" id="PTHR42673:SF4">
    <property type="entry name" value="MALEYLACETOACETATE ISOMERASE"/>
    <property type="match status" value="1"/>
</dbReference>
<dbReference type="CDD" id="cd03043">
    <property type="entry name" value="GST_N_1"/>
    <property type="match status" value="1"/>
</dbReference>
<dbReference type="InParanoid" id="A0A6M4HD09"/>
<keyword evidence="3" id="KW-1185">Reference proteome</keyword>
<dbReference type="EMBL" id="CP053073">
    <property type="protein sequence ID" value="QJR15877.1"/>
    <property type="molecule type" value="Genomic_DNA"/>
</dbReference>
<dbReference type="CDD" id="cd03194">
    <property type="entry name" value="GST_C_3"/>
    <property type="match status" value="1"/>
</dbReference>
<dbReference type="SFLD" id="SFLDS00019">
    <property type="entry name" value="Glutathione_Transferase_(cytos"/>
    <property type="match status" value="1"/>
</dbReference>
<dbReference type="Gene3D" id="1.20.1050.10">
    <property type="match status" value="1"/>
</dbReference>
<dbReference type="GO" id="GO:0006749">
    <property type="term" value="P:glutathione metabolic process"/>
    <property type="evidence" value="ECO:0007669"/>
    <property type="project" value="TreeGrafter"/>
</dbReference>
<name>A0A6M4HD09_9PROT</name>
<gene>
    <name evidence="2" type="ORF">DSM104440_02703</name>
</gene>
<dbReference type="Proteomes" id="UP000503096">
    <property type="component" value="Chromosome"/>
</dbReference>
<dbReference type="GO" id="GO:0016034">
    <property type="term" value="F:maleylacetoacetate isomerase activity"/>
    <property type="evidence" value="ECO:0007669"/>
    <property type="project" value="TreeGrafter"/>
</dbReference>
<dbReference type="SUPFAM" id="SSF47616">
    <property type="entry name" value="GST C-terminal domain-like"/>
    <property type="match status" value="1"/>
</dbReference>
<dbReference type="RefSeq" id="WP_171163538.1">
    <property type="nucleotide sequence ID" value="NZ_CP053073.1"/>
</dbReference>
<evidence type="ECO:0000313" key="3">
    <source>
        <dbReference type="Proteomes" id="UP000503096"/>
    </source>
</evidence>
<feature type="domain" description="GST N-terminal" evidence="1">
    <location>
        <begin position="2"/>
        <end position="81"/>
    </location>
</feature>
<accession>A0A6M4HD09</accession>
<dbReference type="Pfam" id="PF13409">
    <property type="entry name" value="GST_N_2"/>
    <property type="match status" value="1"/>
</dbReference>
<evidence type="ECO:0000259" key="1">
    <source>
        <dbReference type="PROSITE" id="PS50404"/>
    </source>
</evidence>
<dbReference type="InterPro" id="IPR036249">
    <property type="entry name" value="Thioredoxin-like_sf"/>
</dbReference>
<dbReference type="GO" id="GO:0004364">
    <property type="term" value="F:glutathione transferase activity"/>
    <property type="evidence" value="ECO:0007669"/>
    <property type="project" value="TreeGrafter"/>
</dbReference>
<dbReference type="Gene3D" id="3.40.30.10">
    <property type="entry name" value="Glutaredoxin"/>
    <property type="match status" value="1"/>
</dbReference>
<dbReference type="KEGG" id="upl:DSM104440_02703"/>
<dbReference type="PROSITE" id="PS50404">
    <property type="entry name" value="GST_NTER"/>
    <property type="match status" value="1"/>
</dbReference>
<organism evidence="2 3">
    <name type="scientific">Usitatibacter palustris</name>
    <dbReference type="NCBI Taxonomy" id="2732487"/>
    <lineage>
        <taxon>Bacteria</taxon>
        <taxon>Pseudomonadati</taxon>
        <taxon>Pseudomonadota</taxon>
        <taxon>Betaproteobacteria</taxon>
        <taxon>Nitrosomonadales</taxon>
        <taxon>Usitatibacteraceae</taxon>
        <taxon>Usitatibacter</taxon>
    </lineage>
</organism>